<evidence type="ECO:0000313" key="11">
    <source>
        <dbReference type="Proteomes" id="UP000051686"/>
    </source>
</evidence>
<dbReference type="STRING" id="1423777.FD46_GL001381"/>
<comment type="function">
    <text evidence="7">Regulates arginine biosynthesis genes.</text>
</comment>
<gene>
    <name evidence="7" type="primary">argR</name>
    <name evidence="10" type="ORF">FD46_GL001381</name>
</gene>
<comment type="caution">
    <text evidence="10">The sequence shown here is derived from an EMBL/GenBank/DDBJ whole genome shotgun (WGS) entry which is preliminary data.</text>
</comment>
<dbReference type="Gene3D" id="3.30.1360.40">
    <property type="match status" value="1"/>
</dbReference>
<dbReference type="EMBL" id="AZEH01000039">
    <property type="protein sequence ID" value="KRL04257.1"/>
    <property type="molecule type" value="Genomic_DNA"/>
</dbReference>
<evidence type="ECO:0000259" key="8">
    <source>
        <dbReference type="Pfam" id="PF01316"/>
    </source>
</evidence>
<feature type="domain" description="Arginine repressor DNA-binding" evidence="8">
    <location>
        <begin position="4"/>
        <end position="72"/>
    </location>
</feature>
<comment type="pathway">
    <text evidence="7">Amino-acid biosynthesis; L-arginine biosynthesis [regulation].</text>
</comment>
<evidence type="ECO:0000256" key="6">
    <source>
        <dbReference type="ARBA" id="ARBA00023163"/>
    </source>
</evidence>
<evidence type="ECO:0000313" key="10">
    <source>
        <dbReference type="EMBL" id="KRL04257.1"/>
    </source>
</evidence>
<dbReference type="GO" id="GO:0034618">
    <property type="term" value="F:arginine binding"/>
    <property type="evidence" value="ECO:0007669"/>
    <property type="project" value="InterPro"/>
</dbReference>
<dbReference type="Gene3D" id="1.10.10.10">
    <property type="entry name" value="Winged helix-like DNA-binding domain superfamily/Winged helix DNA-binding domain"/>
    <property type="match status" value="1"/>
</dbReference>
<dbReference type="InterPro" id="IPR001669">
    <property type="entry name" value="Arg_repress"/>
</dbReference>
<dbReference type="UniPathway" id="UPA00068"/>
<dbReference type="PRINTS" id="PR01467">
    <property type="entry name" value="ARGREPRESSOR"/>
</dbReference>
<evidence type="ECO:0000256" key="7">
    <source>
        <dbReference type="HAMAP-Rule" id="MF_00173"/>
    </source>
</evidence>
<evidence type="ECO:0000256" key="1">
    <source>
        <dbReference type="ARBA" id="ARBA00004496"/>
    </source>
</evidence>
<comment type="similarity">
    <text evidence="2 7">Belongs to the ArgR family.</text>
</comment>
<dbReference type="GO" id="GO:0003700">
    <property type="term" value="F:DNA-binding transcription factor activity"/>
    <property type="evidence" value="ECO:0007669"/>
    <property type="project" value="UniProtKB-UniRule"/>
</dbReference>
<dbReference type="Pfam" id="PF01316">
    <property type="entry name" value="Arg_repressor"/>
    <property type="match status" value="1"/>
</dbReference>
<keyword evidence="11" id="KW-1185">Reference proteome</keyword>
<dbReference type="PANTHER" id="PTHR34471:SF1">
    <property type="entry name" value="ARGININE REPRESSOR"/>
    <property type="match status" value="1"/>
</dbReference>
<dbReference type="Pfam" id="PF02863">
    <property type="entry name" value="Arg_repressor_C"/>
    <property type="match status" value="1"/>
</dbReference>
<feature type="domain" description="Arginine repressor C-terminal" evidence="9">
    <location>
        <begin position="84"/>
        <end position="149"/>
    </location>
</feature>
<dbReference type="GO" id="GO:0051259">
    <property type="term" value="P:protein complex oligomerization"/>
    <property type="evidence" value="ECO:0007669"/>
    <property type="project" value="InterPro"/>
</dbReference>
<dbReference type="GO" id="GO:0006526">
    <property type="term" value="P:L-arginine biosynthetic process"/>
    <property type="evidence" value="ECO:0007669"/>
    <property type="project" value="UniProtKB-UniPathway"/>
</dbReference>
<keyword evidence="7" id="KW-0678">Repressor</keyword>
<dbReference type="PANTHER" id="PTHR34471">
    <property type="entry name" value="ARGININE REPRESSOR"/>
    <property type="match status" value="1"/>
</dbReference>
<protein>
    <recommendedName>
        <fullName evidence="7">Arginine repressor</fullName>
    </recommendedName>
</protein>
<comment type="subcellular location">
    <subcellularLocation>
        <location evidence="1 7">Cytoplasm</location>
    </subcellularLocation>
</comment>
<dbReference type="GO" id="GO:1900079">
    <property type="term" value="P:regulation of arginine biosynthetic process"/>
    <property type="evidence" value="ECO:0007669"/>
    <property type="project" value="UniProtKB-UniRule"/>
</dbReference>
<proteinExistence type="inferred from homology"/>
<dbReference type="PATRIC" id="fig|1423777.3.peg.1427"/>
<dbReference type="HAMAP" id="MF_00173">
    <property type="entry name" value="Arg_repressor"/>
    <property type="match status" value="1"/>
</dbReference>
<dbReference type="InterPro" id="IPR036390">
    <property type="entry name" value="WH_DNA-bd_sf"/>
</dbReference>
<evidence type="ECO:0000256" key="2">
    <source>
        <dbReference type="ARBA" id="ARBA00008316"/>
    </source>
</evidence>
<dbReference type="GO" id="GO:0003677">
    <property type="term" value="F:DNA binding"/>
    <property type="evidence" value="ECO:0007669"/>
    <property type="project" value="UniProtKB-KW"/>
</dbReference>
<organism evidence="10 11">
    <name type="scientific">Liquorilactobacillus oeni DSM 19972</name>
    <dbReference type="NCBI Taxonomy" id="1423777"/>
    <lineage>
        <taxon>Bacteria</taxon>
        <taxon>Bacillati</taxon>
        <taxon>Bacillota</taxon>
        <taxon>Bacilli</taxon>
        <taxon>Lactobacillales</taxon>
        <taxon>Lactobacillaceae</taxon>
        <taxon>Liquorilactobacillus</taxon>
    </lineage>
</organism>
<evidence type="ECO:0000256" key="4">
    <source>
        <dbReference type="ARBA" id="ARBA00023015"/>
    </source>
</evidence>
<keyword evidence="4 7" id="KW-0805">Transcription regulation</keyword>
<keyword evidence="5 7" id="KW-0238">DNA-binding</keyword>
<dbReference type="AlphaFoldDB" id="A0A0R1M8L5"/>
<dbReference type="InterPro" id="IPR036251">
    <property type="entry name" value="Arg_repress_C_sf"/>
</dbReference>
<dbReference type="InterPro" id="IPR036388">
    <property type="entry name" value="WH-like_DNA-bd_sf"/>
</dbReference>
<accession>A0A0R1M8L5</accession>
<dbReference type="InterPro" id="IPR020900">
    <property type="entry name" value="Arg_repress_DNA-bd"/>
</dbReference>
<sequence length="153" mass="17734">MKMMRKQERQNAIKELLRQYNIDRQEEIVELLKQQGINVTQATISRDVKEMQLIKLPSPTGQYKYSFPAEKKMNTEKKLRKTLRGAYITARVQGEFLLLKVSPGNGPVIASLIDQMRYKDIFGTLGDDDTVLIITKESYKPNDILQKLLEMIE</sequence>
<keyword evidence="6 7" id="KW-0804">Transcription</keyword>
<dbReference type="SUPFAM" id="SSF46785">
    <property type="entry name" value="Winged helix' DNA-binding domain"/>
    <property type="match status" value="1"/>
</dbReference>
<dbReference type="GO" id="GO:0005737">
    <property type="term" value="C:cytoplasm"/>
    <property type="evidence" value="ECO:0007669"/>
    <property type="project" value="UniProtKB-SubCell"/>
</dbReference>
<keyword evidence="3 7" id="KW-0963">Cytoplasm</keyword>
<keyword evidence="7" id="KW-0028">Amino-acid biosynthesis</keyword>
<dbReference type="Proteomes" id="UP000051686">
    <property type="component" value="Unassembled WGS sequence"/>
</dbReference>
<keyword evidence="7" id="KW-0055">Arginine biosynthesis</keyword>
<evidence type="ECO:0000259" key="9">
    <source>
        <dbReference type="Pfam" id="PF02863"/>
    </source>
</evidence>
<evidence type="ECO:0000256" key="3">
    <source>
        <dbReference type="ARBA" id="ARBA00022490"/>
    </source>
</evidence>
<evidence type="ECO:0000256" key="5">
    <source>
        <dbReference type="ARBA" id="ARBA00023125"/>
    </source>
</evidence>
<reference evidence="10 11" key="1">
    <citation type="journal article" date="2015" name="Genome Announc.">
        <title>Expanding the biotechnology potential of lactobacilli through comparative genomics of 213 strains and associated genera.</title>
        <authorList>
            <person name="Sun Z."/>
            <person name="Harris H.M."/>
            <person name="McCann A."/>
            <person name="Guo C."/>
            <person name="Argimon S."/>
            <person name="Zhang W."/>
            <person name="Yang X."/>
            <person name="Jeffery I.B."/>
            <person name="Cooney J.C."/>
            <person name="Kagawa T.F."/>
            <person name="Liu W."/>
            <person name="Song Y."/>
            <person name="Salvetti E."/>
            <person name="Wrobel A."/>
            <person name="Rasinkangas P."/>
            <person name="Parkhill J."/>
            <person name="Rea M.C."/>
            <person name="O'Sullivan O."/>
            <person name="Ritari J."/>
            <person name="Douillard F.P."/>
            <person name="Paul Ross R."/>
            <person name="Yang R."/>
            <person name="Briner A.E."/>
            <person name="Felis G.E."/>
            <person name="de Vos W.M."/>
            <person name="Barrangou R."/>
            <person name="Klaenhammer T.R."/>
            <person name="Caufield P.W."/>
            <person name="Cui Y."/>
            <person name="Zhang H."/>
            <person name="O'Toole P.W."/>
        </authorList>
    </citation>
    <scope>NUCLEOTIDE SEQUENCE [LARGE SCALE GENOMIC DNA]</scope>
    <source>
        <strain evidence="10 11">DSM 19972</strain>
    </source>
</reference>
<dbReference type="SUPFAM" id="SSF55252">
    <property type="entry name" value="C-terminal domain of arginine repressor"/>
    <property type="match status" value="1"/>
</dbReference>
<dbReference type="InterPro" id="IPR020899">
    <property type="entry name" value="Arg_repress_C"/>
</dbReference>
<name>A0A0R1M8L5_9LACO</name>